<dbReference type="AlphaFoldDB" id="A0AA36EDU2"/>
<reference evidence="3" key="1">
    <citation type="submission" date="2023-04" db="EMBL/GenBank/DDBJ databases">
        <authorList>
            <person name="Vijverberg K."/>
            <person name="Xiong W."/>
            <person name="Schranz E."/>
        </authorList>
    </citation>
    <scope>NUCLEOTIDE SEQUENCE</scope>
</reference>
<feature type="compositionally biased region" description="Polar residues" evidence="1">
    <location>
        <begin position="195"/>
        <end position="204"/>
    </location>
</feature>
<protein>
    <recommendedName>
        <fullName evidence="2">Reverse transcriptase zinc-binding domain-containing protein</fullName>
    </recommendedName>
</protein>
<organism evidence="3 4">
    <name type="scientific">Lactuca saligna</name>
    <name type="common">Willowleaf lettuce</name>
    <dbReference type="NCBI Taxonomy" id="75948"/>
    <lineage>
        <taxon>Eukaryota</taxon>
        <taxon>Viridiplantae</taxon>
        <taxon>Streptophyta</taxon>
        <taxon>Embryophyta</taxon>
        <taxon>Tracheophyta</taxon>
        <taxon>Spermatophyta</taxon>
        <taxon>Magnoliopsida</taxon>
        <taxon>eudicotyledons</taxon>
        <taxon>Gunneridae</taxon>
        <taxon>Pentapetalae</taxon>
        <taxon>asterids</taxon>
        <taxon>campanulids</taxon>
        <taxon>Asterales</taxon>
        <taxon>Asteraceae</taxon>
        <taxon>Cichorioideae</taxon>
        <taxon>Cichorieae</taxon>
        <taxon>Lactucinae</taxon>
        <taxon>Lactuca</taxon>
    </lineage>
</organism>
<dbReference type="InterPro" id="IPR026960">
    <property type="entry name" value="RVT-Znf"/>
</dbReference>
<evidence type="ECO:0000313" key="3">
    <source>
        <dbReference type="EMBL" id="CAI9292528.1"/>
    </source>
</evidence>
<dbReference type="Proteomes" id="UP001177003">
    <property type="component" value="Chromosome 7"/>
</dbReference>
<feature type="region of interest" description="Disordered" evidence="1">
    <location>
        <begin position="57"/>
        <end position="81"/>
    </location>
</feature>
<gene>
    <name evidence="3" type="ORF">LSALG_LOCUS31596</name>
</gene>
<sequence length="475" mass="52855">MTFNRDYSMGKVGIITSARRWINEEVKVSAGGEIICVGVVEYTDDWSPFMPLQFDKTIESDEEDDTEETDDEDGISETWMQENDVVPEDGEYRADSIFGNNDKTAEEQMEGLESTGEAPATDLVAPNLSIQGAALDIPSIPALEVLASGATLPLGCFGPFPTPINPIRFSAQTRYEDEAHLEQLGCRRKRKRLSKSGQKSNSPHRSVFFPPTDTPGDPGILFPPIDRDLAPNQTNAVSEGNNVPSFSQEVEATAEDRVTPSRYTWDWNANLWSENLNQNLGHLLTALEPFNPSSEPDTWRCTLGSDGIYMVQALRKKLDETTPAIPGIKIHWMKEVPLKVLCFIWRAKWGRVPSAQALISRGVSNISPNCGYCNHTGEGADHIFIHCDFASAVREWIMRWCGVTLGPINTVEDRLDFASNWSQCPKKHKEIASTIVNLHRSSLKPLKGKPNHKAHARWLSFRSYNYSAATAASIT</sequence>
<feature type="compositionally biased region" description="Acidic residues" evidence="1">
    <location>
        <begin position="60"/>
        <end position="75"/>
    </location>
</feature>
<evidence type="ECO:0000313" key="4">
    <source>
        <dbReference type="Proteomes" id="UP001177003"/>
    </source>
</evidence>
<evidence type="ECO:0000259" key="2">
    <source>
        <dbReference type="Pfam" id="PF13966"/>
    </source>
</evidence>
<proteinExistence type="predicted"/>
<feature type="region of interest" description="Disordered" evidence="1">
    <location>
        <begin position="187"/>
        <end position="217"/>
    </location>
</feature>
<evidence type="ECO:0000256" key="1">
    <source>
        <dbReference type="SAM" id="MobiDB-lite"/>
    </source>
</evidence>
<keyword evidence="4" id="KW-1185">Reference proteome</keyword>
<accession>A0AA36EDU2</accession>
<name>A0AA36EDU2_LACSI</name>
<feature type="domain" description="Reverse transcriptase zinc-binding" evidence="2">
    <location>
        <begin position="316"/>
        <end position="392"/>
    </location>
</feature>
<dbReference type="Pfam" id="PF13966">
    <property type="entry name" value="zf-RVT"/>
    <property type="match status" value="1"/>
</dbReference>
<dbReference type="EMBL" id="OX465083">
    <property type="protein sequence ID" value="CAI9292528.1"/>
    <property type="molecule type" value="Genomic_DNA"/>
</dbReference>